<feature type="non-terminal residue" evidence="1">
    <location>
        <position position="1"/>
    </location>
</feature>
<protein>
    <submittedName>
        <fullName evidence="1">Uncharacterized protein</fullName>
    </submittedName>
</protein>
<proteinExistence type="predicted"/>
<evidence type="ECO:0000313" key="1">
    <source>
        <dbReference type="EMBL" id="RCH81965.1"/>
    </source>
</evidence>
<reference evidence="1 2" key="1">
    <citation type="journal article" date="2018" name="G3 (Bethesda)">
        <title>Phylogenetic and Phylogenomic Definition of Rhizopus Species.</title>
        <authorList>
            <person name="Gryganskyi A.P."/>
            <person name="Golan J."/>
            <person name="Dolatabadi S."/>
            <person name="Mondo S."/>
            <person name="Robb S."/>
            <person name="Idnurm A."/>
            <person name="Muszewska A."/>
            <person name="Steczkiewicz K."/>
            <person name="Masonjones S."/>
            <person name="Liao H.L."/>
            <person name="Gajdeczka M.T."/>
            <person name="Anike F."/>
            <person name="Vuek A."/>
            <person name="Anishchenko I.M."/>
            <person name="Voigt K."/>
            <person name="de Hoog G.S."/>
            <person name="Smith M.E."/>
            <person name="Heitman J."/>
            <person name="Vilgalys R."/>
            <person name="Stajich J.E."/>
        </authorList>
    </citation>
    <scope>NUCLEOTIDE SEQUENCE [LARGE SCALE GENOMIC DNA]</scope>
    <source>
        <strain evidence="1 2">CBS 357.93</strain>
    </source>
</reference>
<keyword evidence="2" id="KW-1185">Reference proteome</keyword>
<sequence length="340" mass="39194">NGIPSSPNAFLKKYILQTIRTEDFMQLNNLSEKMVLTSVGQFIETMVIGTRYNGNYGDMLEIHITFDGFVQLYVYLSNFSAEIELKEGISLPLDHDPYPSLLRLEVHTSELLIPKTIINYIIKRFVNLSDISLTVCPPCSFLKLNEIYCQLLHFLMTSPKESLMLRLTVRNLWIPSDAIISFIRESYFTFTTDDIGSFLIETSLEQSTRKTIKHKRQLDAYAPGLSLQTYQPISNIDKLHVSADSWGVGMFPSLYSFIQKCYRLQEQQFSVSILQPFCGYTHSSSQRLHIYESEIHASILHSLSTSYQNLKELRLYDITTFADMTLERKKIVVDLQDMTL</sequence>
<organism evidence="1 2">
    <name type="scientific">Rhizopus azygosporus</name>
    <name type="common">Rhizopus microsporus var. azygosporus</name>
    <dbReference type="NCBI Taxonomy" id="86630"/>
    <lineage>
        <taxon>Eukaryota</taxon>
        <taxon>Fungi</taxon>
        <taxon>Fungi incertae sedis</taxon>
        <taxon>Mucoromycota</taxon>
        <taxon>Mucoromycotina</taxon>
        <taxon>Mucoromycetes</taxon>
        <taxon>Mucorales</taxon>
        <taxon>Mucorineae</taxon>
        <taxon>Rhizopodaceae</taxon>
        <taxon>Rhizopus</taxon>
    </lineage>
</organism>
<dbReference type="Proteomes" id="UP000252139">
    <property type="component" value="Unassembled WGS sequence"/>
</dbReference>
<accession>A0A367IW70</accession>
<evidence type="ECO:0000313" key="2">
    <source>
        <dbReference type="Proteomes" id="UP000252139"/>
    </source>
</evidence>
<dbReference type="EMBL" id="PJQL01003205">
    <property type="protein sequence ID" value="RCH81965.1"/>
    <property type="molecule type" value="Genomic_DNA"/>
</dbReference>
<comment type="caution">
    <text evidence="1">The sequence shown here is derived from an EMBL/GenBank/DDBJ whole genome shotgun (WGS) entry which is preliminary data.</text>
</comment>
<gene>
    <name evidence="1" type="ORF">CU097_004898</name>
</gene>
<name>A0A367IW70_RHIAZ</name>
<dbReference type="OrthoDB" id="10442737at2759"/>
<dbReference type="AlphaFoldDB" id="A0A367IW70"/>